<name>A0A1S1V662_9FIRM</name>
<gene>
    <name evidence="4" type="primary">xynA1_4</name>
    <name evidence="4" type="ORF">EUAN_16230</name>
</gene>
<keyword evidence="4" id="KW-0119">Carbohydrate metabolism</keyword>
<dbReference type="AlphaFoldDB" id="A0A1S1V662"/>
<dbReference type="PANTHER" id="PTHR43308">
    <property type="entry name" value="OUTER MEMBRANE PROTEIN ALPHA-RELATED"/>
    <property type="match status" value="1"/>
</dbReference>
<sequence>MKRVVSVALAAIMLLSPIASEAQRGGTGFEGGIRRNERDSSKSKSYKEVIYITGEPVELAGTLETKVAAKSIRYKYELENIEKGITLSRNLTLARELSPSEDKTQVVEVNKITKYKEEIEADGDEYELVEYQFHNSTVDDNQPMVTHYQGSWNGKKVYAVNEDEAELTQTITGNTFGFDQFWGATEKQVLRYELDYEPNESTNTEDPEGEAGAGPWSGTVDTQVSINKTVKDAYIPHTNTVSSFDGIYTLSEGDETVMKYDYNLPILGENPNNYRNIGSGATSYRTTPTQEQLYIPRYVDIKTHWGEMYIKKLAGLQAASIQQKYFLPDKNITREEFAVWLVKSLRLEGMEKDSTREQTAGGEPKFEDVSKRHPNYDYIQNVRDRKIMNGVGDNRFGPEEHLTREEAAVIIARALGIERLAPNLPFYTSYGDDKNISIWAKKAVYSVNQVDIMSGYGGNFMPKGTLTRAEAAALVERIIDYMRVDLKGEYGI</sequence>
<dbReference type="PROSITE" id="PS51272">
    <property type="entry name" value="SLH"/>
    <property type="match status" value="3"/>
</dbReference>
<dbReference type="STRING" id="39480.EUAN_16230"/>
<organism evidence="4 5">
    <name type="scientific">Andreesenia angusta</name>
    <dbReference type="NCBI Taxonomy" id="39480"/>
    <lineage>
        <taxon>Bacteria</taxon>
        <taxon>Bacillati</taxon>
        <taxon>Bacillota</taxon>
        <taxon>Tissierellia</taxon>
        <taxon>Tissierellales</taxon>
        <taxon>Gottschalkiaceae</taxon>
        <taxon>Andreesenia</taxon>
    </lineage>
</organism>
<dbReference type="OrthoDB" id="2985276at2"/>
<keyword evidence="5" id="KW-1185">Reference proteome</keyword>
<dbReference type="Pfam" id="PF00395">
    <property type="entry name" value="SLH"/>
    <property type="match status" value="3"/>
</dbReference>
<feature type="compositionally biased region" description="Acidic residues" evidence="1">
    <location>
        <begin position="198"/>
        <end position="209"/>
    </location>
</feature>
<dbReference type="EC" id="3.2.1.8" evidence="4"/>
<dbReference type="InterPro" id="IPR051465">
    <property type="entry name" value="Cell_Envelope_Struct_Comp"/>
</dbReference>
<feature type="domain" description="SLH" evidence="3">
    <location>
        <begin position="362"/>
        <end position="425"/>
    </location>
</feature>
<feature type="region of interest" description="Disordered" evidence="1">
    <location>
        <begin position="198"/>
        <end position="218"/>
    </location>
</feature>
<keyword evidence="4" id="KW-0858">Xylan degradation</keyword>
<dbReference type="Proteomes" id="UP000180254">
    <property type="component" value="Unassembled WGS sequence"/>
</dbReference>
<feature type="domain" description="SLH" evidence="3">
    <location>
        <begin position="293"/>
        <end position="355"/>
    </location>
</feature>
<dbReference type="InterPro" id="IPR001119">
    <property type="entry name" value="SLH_dom"/>
</dbReference>
<keyword evidence="4" id="KW-0624">Polysaccharide degradation</keyword>
<feature type="signal peptide" evidence="2">
    <location>
        <begin position="1"/>
        <end position="21"/>
    </location>
</feature>
<protein>
    <submittedName>
        <fullName evidence="4">Endo-1,4-beta-xylanase A</fullName>
        <ecNumber evidence="4">3.2.1.8</ecNumber>
    </submittedName>
</protein>
<evidence type="ECO:0000313" key="5">
    <source>
        <dbReference type="Proteomes" id="UP000180254"/>
    </source>
</evidence>
<evidence type="ECO:0000256" key="2">
    <source>
        <dbReference type="SAM" id="SignalP"/>
    </source>
</evidence>
<evidence type="ECO:0000259" key="3">
    <source>
        <dbReference type="PROSITE" id="PS51272"/>
    </source>
</evidence>
<keyword evidence="4" id="KW-0326">Glycosidase</keyword>
<feature type="domain" description="SLH" evidence="3">
    <location>
        <begin position="427"/>
        <end position="489"/>
    </location>
</feature>
<reference evidence="4 5" key="1">
    <citation type="submission" date="2016-09" db="EMBL/GenBank/DDBJ databases">
        <title>Genome sequence of Eubacterium angustum.</title>
        <authorList>
            <person name="Poehlein A."/>
            <person name="Daniel R."/>
        </authorList>
    </citation>
    <scope>NUCLEOTIDE SEQUENCE [LARGE SCALE GENOMIC DNA]</scope>
    <source>
        <strain evidence="4 5">DSM 1989</strain>
    </source>
</reference>
<proteinExistence type="predicted"/>
<evidence type="ECO:0000256" key="1">
    <source>
        <dbReference type="SAM" id="MobiDB-lite"/>
    </source>
</evidence>
<keyword evidence="4" id="KW-0378">Hydrolase</keyword>
<dbReference type="EMBL" id="MKIE01000006">
    <property type="protein sequence ID" value="OHW61860.1"/>
    <property type="molecule type" value="Genomic_DNA"/>
</dbReference>
<keyword evidence="2" id="KW-0732">Signal</keyword>
<dbReference type="GO" id="GO:0045493">
    <property type="term" value="P:xylan catabolic process"/>
    <property type="evidence" value="ECO:0007669"/>
    <property type="project" value="UniProtKB-KW"/>
</dbReference>
<dbReference type="RefSeq" id="WP_071063461.1">
    <property type="nucleotide sequence ID" value="NZ_MKIE01000006.1"/>
</dbReference>
<accession>A0A1S1V662</accession>
<dbReference type="GO" id="GO:0031176">
    <property type="term" value="F:endo-1,4-beta-xylanase activity"/>
    <property type="evidence" value="ECO:0007669"/>
    <property type="project" value="UniProtKB-EC"/>
</dbReference>
<comment type="caution">
    <text evidence="4">The sequence shown here is derived from an EMBL/GenBank/DDBJ whole genome shotgun (WGS) entry which is preliminary data.</text>
</comment>
<evidence type="ECO:0000313" key="4">
    <source>
        <dbReference type="EMBL" id="OHW61860.1"/>
    </source>
</evidence>
<feature type="chain" id="PRO_5038860770" evidence="2">
    <location>
        <begin position="22"/>
        <end position="492"/>
    </location>
</feature>